<comment type="caution">
    <text evidence="2">The sequence shown here is derived from an EMBL/GenBank/DDBJ whole genome shotgun (WGS) entry which is preliminary data.</text>
</comment>
<gene>
    <name evidence="2" type="ORF">GCM10010421_33270</name>
</gene>
<feature type="compositionally biased region" description="Low complexity" evidence="1">
    <location>
        <begin position="17"/>
        <end position="31"/>
    </location>
</feature>
<feature type="region of interest" description="Disordered" evidence="1">
    <location>
        <begin position="17"/>
        <end position="65"/>
    </location>
</feature>
<evidence type="ECO:0008006" key="4">
    <source>
        <dbReference type="Google" id="ProtNLM"/>
    </source>
</evidence>
<dbReference type="Proteomes" id="UP001500460">
    <property type="component" value="Unassembled WGS sequence"/>
</dbReference>
<organism evidence="2 3">
    <name type="scientific">Streptomyces glaucus</name>
    <dbReference type="NCBI Taxonomy" id="284029"/>
    <lineage>
        <taxon>Bacteria</taxon>
        <taxon>Bacillati</taxon>
        <taxon>Actinomycetota</taxon>
        <taxon>Actinomycetes</taxon>
        <taxon>Kitasatosporales</taxon>
        <taxon>Streptomycetaceae</taxon>
        <taxon>Streptomyces</taxon>
    </lineage>
</organism>
<evidence type="ECO:0000313" key="3">
    <source>
        <dbReference type="Proteomes" id="UP001500460"/>
    </source>
</evidence>
<reference evidence="2 3" key="1">
    <citation type="journal article" date="2019" name="Int. J. Syst. Evol. Microbiol.">
        <title>The Global Catalogue of Microorganisms (GCM) 10K type strain sequencing project: providing services to taxonomists for standard genome sequencing and annotation.</title>
        <authorList>
            <consortium name="The Broad Institute Genomics Platform"/>
            <consortium name="The Broad Institute Genome Sequencing Center for Infectious Disease"/>
            <person name="Wu L."/>
            <person name="Ma J."/>
        </authorList>
    </citation>
    <scope>NUCLEOTIDE SEQUENCE [LARGE SCALE GENOMIC DNA]</scope>
    <source>
        <strain evidence="2 3">JCM 6922</strain>
    </source>
</reference>
<proteinExistence type="predicted"/>
<evidence type="ECO:0000256" key="1">
    <source>
        <dbReference type="SAM" id="MobiDB-lite"/>
    </source>
</evidence>
<dbReference type="EMBL" id="BAAATK010000019">
    <property type="protein sequence ID" value="GAA2440252.1"/>
    <property type="molecule type" value="Genomic_DNA"/>
</dbReference>
<keyword evidence="3" id="KW-1185">Reference proteome</keyword>
<name>A0ABN3JWY5_9ACTN</name>
<sequence length="65" mass="6287">MPVLSIRARIRSASARNDAAGASAAAASAARPDVKPGRPLPAAIVAARPPGPASGAAARSATWSA</sequence>
<accession>A0ABN3JWY5</accession>
<evidence type="ECO:0000313" key="2">
    <source>
        <dbReference type="EMBL" id="GAA2440252.1"/>
    </source>
</evidence>
<feature type="compositionally biased region" description="Low complexity" evidence="1">
    <location>
        <begin position="53"/>
        <end position="65"/>
    </location>
</feature>
<protein>
    <recommendedName>
        <fullName evidence="4">Secreted protein</fullName>
    </recommendedName>
</protein>